<evidence type="ECO:0000313" key="2">
    <source>
        <dbReference type="EMBL" id="MEQ2521253.1"/>
    </source>
</evidence>
<sequence>MKSYLKKAMCLLLSAAVLASASVPAFADSSEVTKDENVYILLHSDGSVKSQTVSDWLHCDSGLAGVTDPTTLSDVVNLKSDEAPAVENGALMWNTEDTDVYYQGKTEQTPPVTVSIRYELDGKEMPAEEMLGQAGHVKITLSLVNHEKHPQEIGGTVRNVFTPFITMVAADLPREHFWNVNIPHGSVQTDSQNQMACAVALPGMQETFDGLLTGKMSSLKDYFLDEIVVEADTDSFVMPSILLAAATSMEELEKQVDFPDLDGTLRELKSGTAQLDDGARQLAEATETLRGKMNEFAAQYNTFDAGVDAAYAGSKEVKGGAQQLSEGAQNLTTGLAALKNGAAQLDAGTNALKSQLDQSLLPGLTAAGALQQKLNEEMQNAQQALNGVPETSDLQAAVGAVTQALNGAAADAGAAAQNAVTGAASNAAGSVKEQCKAAVQAAMDADGTLTPEQQTAILAALDSVGYDASQDAAAANGAVQQAVGAQAQTVQQVLAPLAGLDTTALKGSFGTVSTDAATLLTMMNEMTGKLYNEQDNSATLYGGAVQLKEGADQLLGGMEQIGAGADALAAGAAKLDGGAASLQSGLEQLSSSSKVVKDAIAQFQSGSSQLAGGASTLQSGMSEFRSKTDSAAGQLDAAQLDQISQIAQALEEQANAYTSYTGAAENVRASVKFVMKVEGPEQTGTQQEQSSGQSVQDTTFWDRVKNLFQ</sequence>
<comment type="caution">
    <text evidence="2">The sequence shown here is derived from an EMBL/GenBank/DDBJ whole genome shotgun (WGS) entry which is preliminary data.</text>
</comment>
<keyword evidence="3" id="KW-1185">Reference proteome</keyword>
<organism evidence="2 3">
    <name type="scientific">Ruthenibacterium intestinale</name>
    <dbReference type="NCBI Taxonomy" id="3133163"/>
    <lineage>
        <taxon>Bacteria</taxon>
        <taxon>Bacillati</taxon>
        <taxon>Bacillota</taxon>
        <taxon>Clostridia</taxon>
        <taxon>Eubacteriales</taxon>
        <taxon>Oscillospiraceae</taxon>
        <taxon>Ruthenibacterium</taxon>
    </lineage>
</organism>
<accession>A0ABV1GHH2</accession>
<dbReference type="InterPro" id="IPR023908">
    <property type="entry name" value="xxxLxxG_rpt"/>
</dbReference>
<evidence type="ECO:0000256" key="1">
    <source>
        <dbReference type="SAM" id="SignalP"/>
    </source>
</evidence>
<dbReference type="NCBIfam" id="TIGR03057">
    <property type="entry name" value="xxxLxxG_by_4"/>
    <property type="match status" value="1"/>
</dbReference>
<name>A0ABV1GHH2_9FIRM</name>
<feature type="signal peptide" evidence="1">
    <location>
        <begin position="1"/>
        <end position="27"/>
    </location>
</feature>
<dbReference type="Proteomes" id="UP001477672">
    <property type="component" value="Unassembled WGS sequence"/>
</dbReference>
<dbReference type="Gene3D" id="1.10.287.950">
    <property type="entry name" value="Methyl-accepting chemotaxis protein"/>
    <property type="match status" value="1"/>
</dbReference>
<gene>
    <name evidence="2" type="ORF">WMO24_12550</name>
</gene>
<feature type="chain" id="PRO_5046671011" description="X-X-X-Leu-X-X-Gly heptad repeats" evidence="1">
    <location>
        <begin position="28"/>
        <end position="709"/>
    </location>
</feature>
<reference evidence="2 3" key="1">
    <citation type="submission" date="2024-03" db="EMBL/GenBank/DDBJ databases">
        <title>Human intestinal bacterial collection.</title>
        <authorList>
            <person name="Pauvert C."/>
            <person name="Hitch T.C.A."/>
            <person name="Clavel T."/>
        </authorList>
    </citation>
    <scope>NUCLEOTIDE SEQUENCE [LARGE SCALE GENOMIC DNA]</scope>
    <source>
        <strain evidence="2 3">CLA-JM-H11</strain>
    </source>
</reference>
<protein>
    <recommendedName>
        <fullName evidence="4">X-X-X-Leu-X-X-Gly heptad repeats</fullName>
    </recommendedName>
</protein>
<evidence type="ECO:0008006" key="4">
    <source>
        <dbReference type="Google" id="ProtNLM"/>
    </source>
</evidence>
<evidence type="ECO:0000313" key="3">
    <source>
        <dbReference type="Proteomes" id="UP001477672"/>
    </source>
</evidence>
<keyword evidence="1" id="KW-0732">Signal</keyword>
<proteinExistence type="predicted"/>
<dbReference type="EMBL" id="JBBMFA010000104">
    <property type="protein sequence ID" value="MEQ2521253.1"/>
    <property type="molecule type" value="Genomic_DNA"/>
</dbReference>
<dbReference type="RefSeq" id="WP_349216763.1">
    <property type="nucleotide sequence ID" value="NZ_JBBMFA010000104.1"/>
</dbReference>